<feature type="non-terminal residue" evidence="1">
    <location>
        <position position="1"/>
    </location>
</feature>
<organism evidence="1 2">
    <name type="scientific">Sphaeroforma arctica JP610</name>
    <dbReference type="NCBI Taxonomy" id="667725"/>
    <lineage>
        <taxon>Eukaryota</taxon>
        <taxon>Ichthyosporea</taxon>
        <taxon>Ichthyophonida</taxon>
        <taxon>Sphaeroforma</taxon>
    </lineage>
</organism>
<dbReference type="EMBL" id="KQ248236">
    <property type="protein sequence ID" value="KNC71722.1"/>
    <property type="molecule type" value="Genomic_DNA"/>
</dbReference>
<accession>A0A0L0F4U0</accession>
<protein>
    <submittedName>
        <fullName evidence="1">Uncharacterized protein</fullName>
    </submittedName>
</protein>
<gene>
    <name evidence="1" type="ORF">SARC_15742</name>
</gene>
<dbReference type="AlphaFoldDB" id="A0A0L0F4U0"/>
<keyword evidence="2" id="KW-1185">Reference proteome</keyword>
<dbReference type="GeneID" id="25916246"/>
<dbReference type="RefSeq" id="XP_014145624.1">
    <property type="nucleotide sequence ID" value="XM_014290149.1"/>
</dbReference>
<evidence type="ECO:0000313" key="2">
    <source>
        <dbReference type="Proteomes" id="UP000054560"/>
    </source>
</evidence>
<proteinExistence type="predicted"/>
<name>A0A0L0F4U0_9EUKA</name>
<dbReference type="Proteomes" id="UP000054560">
    <property type="component" value="Unassembled WGS sequence"/>
</dbReference>
<feature type="non-terminal residue" evidence="1">
    <location>
        <position position="64"/>
    </location>
</feature>
<evidence type="ECO:0000313" key="1">
    <source>
        <dbReference type="EMBL" id="KNC71722.1"/>
    </source>
</evidence>
<reference evidence="1 2" key="1">
    <citation type="submission" date="2011-02" db="EMBL/GenBank/DDBJ databases">
        <title>The Genome Sequence of Sphaeroforma arctica JP610.</title>
        <authorList>
            <consortium name="The Broad Institute Genome Sequencing Platform"/>
            <person name="Russ C."/>
            <person name="Cuomo C."/>
            <person name="Young S.K."/>
            <person name="Zeng Q."/>
            <person name="Gargeya S."/>
            <person name="Alvarado L."/>
            <person name="Berlin A."/>
            <person name="Chapman S.B."/>
            <person name="Chen Z."/>
            <person name="Freedman E."/>
            <person name="Gellesch M."/>
            <person name="Goldberg J."/>
            <person name="Griggs A."/>
            <person name="Gujja S."/>
            <person name="Heilman E."/>
            <person name="Heiman D."/>
            <person name="Howarth C."/>
            <person name="Mehta T."/>
            <person name="Neiman D."/>
            <person name="Pearson M."/>
            <person name="Roberts A."/>
            <person name="Saif S."/>
            <person name="Shea T."/>
            <person name="Shenoy N."/>
            <person name="Sisk P."/>
            <person name="Stolte C."/>
            <person name="Sykes S."/>
            <person name="White J."/>
            <person name="Yandava C."/>
            <person name="Burger G."/>
            <person name="Gray M.W."/>
            <person name="Holland P.W.H."/>
            <person name="King N."/>
            <person name="Lang F.B.F."/>
            <person name="Roger A.J."/>
            <person name="Ruiz-Trillo I."/>
            <person name="Haas B."/>
            <person name="Nusbaum C."/>
            <person name="Birren B."/>
        </authorList>
    </citation>
    <scope>NUCLEOTIDE SEQUENCE [LARGE SCALE GENOMIC DNA]</scope>
    <source>
        <strain evidence="1 2">JP610</strain>
    </source>
</reference>
<sequence length="64" mass="7066">CGKSFAAQTLVEVLRECDVTCQYVSGSRLFTTTEGMAENSLYELFESSNQVLVIGEKELLADLK</sequence>